<dbReference type="Proteomes" id="UP001280121">
    <property type="component" value="Unassembled WGS sequence"/>
</dbReference>
<proteinExistence type="predicted"/>
<dbReference type="Gene3D" id="3.40.50.720">
    <property type="entry name" value="NAD(P)-binding Rossmann-like Domain"/>
    <property type="match status" value="1"/>
</dbReference>
<reference evidence="1" key="1">
    <citation type="journal article" date="2023" name="Plant J.">
        <title>Genome sequences and population genomics provide insights into the demographic history, inbreeding, and mutation load of two 'living fossil' tree species of Dipteronia.</title>
        <authorList>
            <person name="Feng Y."/>
            <person name="Comes H.P."/>
            <person name="Chen J."/>
            <person name="Zhu S."/>
            <person name="Lu R."/>
            <person name="Zhang X."/>
            <person name="Li P."/>
            <person name="Qiu J."/>
            <person name="Olsen K.M."/>
            <person name="Qiu Y."/>
        </authorList>
    </citation>
    <scope>NUCLEOTIDE SEQUENCE</scope>
    <source>
        <strain evidence="1">KIB01</strain>
    </source>
</reference>
<keyword evidence="2" id="KW-1185">Reference proteome</keyword>
<evidence type="ECO:0000313" key="2">
    <source>
        <dbReference type="Proteomes" id="UP001280121"/>
    </source>
</evidence>
<sequence>MPSLSLRSGRDWRSWSSIVAMAAKSVMELDLLSLDSVARFVEAWNARLGPWHVLINNAGIFSIGGVEIVDELNGAQEDEVTDELNGAQEEYNIRRRKRFRKLASVVHTPYTIPRKVKDMVYLIWRFTLEGVPGDVKLSTVFYVFCVIYLVGW</sequence>
<comment type="caution">
    <text evidence="1">The sequence shown here is derived from an EMBL/GenBank/DDBJ whole genome shotgun (WGS) entry which is preliminary data.</text>
</comment>
<organism evidence="1 2">
    <name type="scientific">Dipteronia dyeriana</name>
    <dbReference type="NCBI Taxonomy" id="168575"/>
    <lineage>
        <taxon>Eukaryota</taxon>
        <taxon>Viridiplantae</taxon>
        <taxon>Streptophyta</taxon>
        <taxon>Embryophyta</taxon>
        <taxon>Tracheophyta</taxon>
        <taxon>Spermatophyta</taxon>
        <taxon>Magnoliopsida</taxon>
        <taxon>eudicotyledons</taxon>
        <taxon>Gunneridae</taxon>
        <taxon>Pentapetalae</taxon>
        <taxon>rosids</taxon>
        <taxon>malvids</taxon>
        <taxon>Sapindales</taxon>
        <taxon>Sapindaceae</taxon>
        <taxon>Hippocastanoideae</taxon>
        <taxon>Acereae</taxon>
        <taxon>Dipteronia</taxon>
    </lineage>
</organism>
<evidence type="ECO:0000313" key="1">
    <source>
        <dbReference type="EMBL" id="KAK2656768.1"/>
    </source>
</evidence>
<dbReference type="SUPFAM" id="SSF51735">
    <property type="entry name" value="NAD(P)-binding Rossmann-fold domains"/>
    <property type="match status" value="1"/>
</dbReference>
<accession>A0AAD9XD54</accession>
<protein>
    <submittedName>
        <fullName evidence="1">Uncharacterized protein</fullName>
    </submittedName>
</protein>
<dbReference type="InterPro" id="IPR036291">
    <property type="entry name" value="NAD(P)-bd_dom_sf"/>
</dbReference>
<name>A0AAD9XD54_9ROSI</name>
<gene>
    <name evidence="1" type="ORF">Ddye_009820</name>
</gene>
<dbReference type="AlphaFoldDB" id="A0AAD9XD54"/>
<dbReference type="EMBL" id="JANJYI010000003">
    <property type="protein sequence ID" value="KAK2656768.1"/>
    <property type="molecule type" value="Genomic_DNA"/>
</dbReference>